<sequence>MFDLGKRLRRNALVGALVLGPFGVLVLLGSITNNVDGPAAARVFSGIFGAALVGVAVLIALLWPVISRTQQLVLEHTGIRWHDPRGRPFSIRWQELAEIEVHRKWTPSRFGRSSARVRVDLYPAGHDFRRRHPELEHLIRDGEPQPHYRLSLGPNKTAATIVDEGLQRFQPRLRQGVREENQPPSAR</sequence>
<evidence type="ECO:0000313" key="2">
    <source>
        <dbReference type="EMBL" id="SFE53558.1"/>
    </source>
</evidence>
<gene>
    <name evidence="2" type="ORF">SAMN04487819_11611</name>
</gene>
<keyword evidence="1" id="KW-0812">Transmembrane</keyword>
<feature type="transmembrane region" description="Helical" evidence="1">
    <location>
        <begin position="43"/>
        <end position="66"/>
    </location>
</feature>
<dbReference type="EMBL" id="FOMZ01000016">
    <property type="protein sequence ID" value="SFE53558.1"/>
    <property type="molecule type" value="Genomic_DNA"/>
</dbReference>
<protein>
    <recommendedName>
        <fullName evidence="4">PH domain-containing protein</fullName>
    </recommendedName>
</protein>
<organism evidence="2 3">
    <name type="scientific">Actinopolyspora alba</name>
    <dbReference type="NCBI Taxonomy" id="673379"/>
    <lineage>
        <taxon>Bacteria</taxon>
        <taxon>Bacillati</taxon>
        <taxon>Actinomycetota</taxon>
        <taxon>Actinomycetes</taxon>
        <taxon>Actinopolysporales</taxon>
        <taxon>Actinopolysporaceae</taxon>
        <taxon>Actinopolyspora</taxon>
        <taxon>Actinopolyspora alba group</taxon>
    </lineage>
</organism>
<keyword evidence="1" id="KW-0472">Membrane</keyword>
<evidence type="ECO:0008006" key="4">
    <source>
        <dbReference type="Google" id="ProtNLM"/>
    </source>
</evidence>
<proteinExistence type="predicted"/>
<keyword evidence="3" id="KW-1185">Reference proteome</keyword>
<accession>A0A1I2BCE8</accession>
<reference evidence="3" key="1">
    <citation type="submission" date="2016-10" db="EMBL/GenBank/DDBJ databases">
        <authorList>
            <person name="Varghese N."/>
            <person name="Submissions S."/>
        </authorList>
    </citation>
    <scope>NUCLEOTIDE SEQUENCE [LARGE SCALE GENOMIC DNA]</scope>
    <source>
        <strain evidence="3">DSM 45004</strain>
    </source>
</reference>
<dbReference type="Proteomes" id="UP000198716">
    <property type="component" value="Unassembled WGS sequence"/>
</dbReference>
<evidence type="ECO:0000313" key="3">
    <source>
        <dbReference type="Proteomes" id="UP000198716"/>
    </source>
</evidence>
<evidence type="ECO:0000256" key="1">
    <source>
        <dbReference type="SAM" id="Phobius"/>
    </source>
</evidence>
<dbReference type="AlphaFoldDB" id="A0A1I2BCE8"/>
<feature type="transmembrane region" description="Helical" evidence="1">
    <location>
        <begin position="12"/>
        <end position="31"/>
    </location>
</feature>
<keyword evidence="1" id="KW-1133">Transmembrane helix</keyword>
<name>A0A1I2BCE8_9ACTN</name>